<dbReference type="InParanoid" id="A0A1D6Q6B2"/>
<evidence type="ECO:0000313" key="1">
    <source>
        <dbReference type="EMBL" id="AQK54050.1"/>
    </source>
</evidence>
<proteinExistence type="predicted"/>
<organism evidence="1">
    <name type="scientific">Zea mays</name>
    <name type="common">Maize</name>
    <dbReference type="NCBI Taxonomy" id="4577"/>
    <lineage>
        <taxon>Eukaryota</taxon>
        <taxon>Viridiplantae</taxon>
        <taxon>Streptophyta</taxon>
        <taxon>Embryophyta</taxon>
        <taxon>Tracheophyta</taxon>
        <taxon>Spermatophyta</taxon>
        <taxon>Magnoliopsida</taxon>
        <taxon>Liliopsida</taxon>
        <taxon>Poales</taxon>
        <taxon>Poaceae</taxon>
        <taxon>PACMAD clade</taxon>
        <taxon>Panicoideae</taxon>
        <taxon>Andropogonodae</taxon>
        <taxon>Andropogoneae</taxon>
        <taxon>Tripsacinae</taxon>
        <taxon>Zea</taxon>
    </lineage>
</organism>
<gene>
    <name evidence="1" type="ORF">ZEAMMB73_Zm00001d051332</name>
</gene>
<dbReference type="AlphaFoldDB" id="A0A1D6Q6B2"/>
<sequence>MGMEWKQKVSLFDVVDETSVSTNLGRAASNGVAATATGGNSYVSRWNGWPTRMALRDPREASCVP</sequence>
<dbReference type="EMBL" id="CM000780">
    <property type="protein sequence ID" value="AQK54050.1"/>
    <property type="molecule type" value="Genomic_DNA"/>
</dbReference>
<dbReference type="STRING" id="4577.A0A1D6Q6B2"/>
<name>A0A1D6Q6B2_MAIZE</name>
<protein>
    <submittedName>
        <fullName evidence="1">Uncharacterized protein</fullName>
    </submittedName>
</protein>
<accession>A0A1D6Q6B2</accession>
<reference evidence="1" key="1">
    <citation type="submission" date="2015-12" db="EMBL/GenBank/DDBJ databases">
        <title>Update maize B73 reference genome by single molecule sequencing technologies.</title>
        <authorList>
            <consortium name="Maize Genome Sequencing Project"/>
            <person name="Ware D."/>
        </authorList>
    </citation>
    <scope>NUCLEOTIDE SEQUENCE</scope>
    <source>
        <tissue evidence="1">Seedling</tissue>
    </source>
</reference>